<dbReference type="EMBL" id="ABGD02000013">
    <property type="protein sequence ID" value="EDS11524.1"/>
    <property type="molecule type" value="Genomic_DNA"/>
</dbReference>
<dbReference type="AlphaFoldDB" id="B0PAD1"/>
<evidence type="ECO:0000313" key="1">
    <source>
        <dbReference type="EMBL" id="EDS11524.1"/>
    </source>
</evidence>
<name>B0PAD1_9FIRM</name>
<dbReference type="Proteomes" id="UP000003803">
    <property type="component" value="Unassembled WGS sequence"/>
</dbReference>
<comment type="caution">
    <text evidence="1">The sequence shown here is derived from an EMBL/GenBank/DDBJ whole genome shotgun (WGS) entry which is preliminary data.</text>
</comment>
<evidence type="ECO:0000313" key="2">
    <source>
        <dbReference type="Proteomes" id="UP000003803"/>
    </source>
</evidence>
<organism evidence="1 2">
    <name type="scientific">Anaerotruncus colihominis DSM 17241</name>
    <dbReference type="NCBI Taxonomy" id="445972"/>
    <lineage>
        <taxon>Bacteria</taxon>
        <taxon>Bacillati</taxon>
        <taxon>Bacillota</taxon>
        <taxon>Clostridia</taxon>
        <taxon>Eubacteriales</taxon>
        <taxon>Oscillospiraceae</taxon>
        <taxon>Anaerotruncus</taxon>
    </lineage>
</organism>
<dbReference type="HOGENOM" id="CLU_2630354_0_0_9"/>
<accession>B0PAD1</accession>
<reference evidence="1" key="2">
    <citation type="submission" date="2013-09" db="EMBL/GenBank/DDBJ databases">
        <title>Draft genome sequence of Anaerotruncus colihominis(DSM 17241).</title>
        <authorList>
            <person name="Sudarsanam P."/>
            <person name="Ley R."/>
            <person name="Guruge J."/>
            <person name="Turnbaugh P.J."/>
            <person name="Mahowald M."/>
            <person name="Liep D."/>
            <person name="Gordon J."/>
        </authorList>
    </citation>
    <scope>NUCLEOTIDE SEQUENCE</scope>
    <source>
        <strain evidence="1">DSM 17241</strain>
    </source>
</reference>
<keyword evidence="2" id="KW-1185">Reference proteome</keyword>
<sequence length="77" mass="8431">MGRLLFYPSFSHNRRLPAPLFAAQPVSNAAPVPLFAAQPAKVFCQAFFQKSGKAGACKIRASRIASVTDFAWGRRYA</sequence>
<proteinExistence type="predicted"/>
<gene>
    <name evidence="1" type="ORF">ANACOL_01730</name>
</gene>
<reference evidence="1" key="1">
    <citation type="submission" date="2007-11" db="EMBL/GenBank/DDBJ databases">
        <authorList>
            <person name="Fulton L."/>
            <person name="Clifton S."/>
            <person name="Fulton B."/>
            <person name="Xu J."/>
            <person name="Minx P."/>
            <person name="Pepin K.H."/>
            <person name="Johnson M."/>
            <person name="Thiruvilangam P."/>
            <person name="Bhonagiri V."/>
            <person name="Nash W.E."/>
            <person name="Mardis E.R."/>
            <person name="Wilson R.K."/>
        </authorList>
    </citation>
    <scope>NUCLEOTIDE SEQUENCE [LARGE SCALE GENOMIC DNA]</scope>
    <source>
        <strain evidence="1">DSM 17241</strain>
    </source>
</reference>
<protein>
    <submittedName>
        <fullName evidence="1">Uncharacterized protein</fullName>
    </submittedName>
</protein>